<dbReference type="Pfam" id="PF05137">
    <property type="entry name" value="PilN"/>
    <property type="match status" value="1"/>
</dbReference>
<proteinExistence type="predicted"/>
<keyword evidence="1" id="KW-0812">Transmembrane</keyword>
<gene>
    <name evidence="2" type="ORF">GM31_05330</name>
</gene>
<keyword evidence="3" id="KW-1185">Reference proteome</keyword>
<evidence type="ECO:0000313" key="3">
    <source>
        <dbReference type="Proteomes" id="UP000037393"/>
    </source>
</evidence>
<comment type="caution">
    <text evidence="2">The sequence shown here is derived from an EMBL/GenBank/DDBJ whole genome shotgun (WGS) entry which is preliminary data.</text>
</comment>
<keyword evidence="1" id="KW-1133">Transmembrane helix</keyword>
<feature type="transmembrane region" description="Helical" evidence="1">
    <location>
        <begin position="21"/>
        <end position="39"/>
    </location>
</feature>
<evidence type="ECO:0000256" key="1">
    <source>
        <dbReference type="SAM" id="Phobius"/>
    </source>
</evidence>
<organism evidence="2 3">
    <name type="scientific">Trabulsiella odontotermitis</name>
    <dbReference type="NCBI Taxonomy" id="379893"/>
    <lineage>
        <taxon>Bacteria</taxon>
        <taxon>Pseudomonadati</taxon>
        <taxon>Pseudomonadota</taxon>
        <taxon>Gammaproteobacteria</taxon>
        <taxon>Enterobacterales</taxon>
        <taxon>Enterobacteriaceae</taxon>
        <taxon>Trabulsiella</taxon>
    </lineage>
</organism>
<dbReference type="AlphaFoldDB" id="A0A0L0GN69"/>
<keyword evidence="1" id="KW-0472">Membrane</keyword>
<dbReference type="PANTHER" id="PTHR40278">
    <property type="entry name" value="DNA UTILIZATION PROTEIN HOFN"/>
    <property type="match status" value="1"/>
</dbReference>
<dbReference type="STRING" id="379893.GCA_001297775_00051"/>
<dbReference type="InterPro" id="IPR007813">
    <property type="entry name" value="PilN"/>
</dbReference>
<dbReference type="PANTHER" id="PTHR40278:SF1">
    <property type="entry name" value="DNA UTILIZATION PROTEIN HOFN"/>
    <property type="match status" value="1"/>
</dbReference>
<dbReference type="EMBL" id="JNGI01000155">
    <property type="protein sequence ID" value="KNC90196.1"/>
    <property type="molecule type" value="Genomic_DNA"/>
</dbReference>
<accession>A0A0L0GN69</accession>
<dbReference type="InterPro" id="IPR052534">
    <property type="entry name" value="Extracell_DNA_Util/SecSys_Comp"/>
</dbReference>
<evidence type="ECO:0000313" key="2">
    <source>
        <dbReference type="EMBL" id="KNC90196.1"/>
    </source>
</evidence>
<reference evidence="2 3" key="1">
    <citation type="journal article" date="2015" name="Appl. Environ. Microbiol.">
        <title>The Enterobacterium Trabulsiella odontotermitis Presents Novel Adaptations Related to Its Association with Fungus-Growing Termites.</title>
        <authorList>
            <person name="Sapountzis P."/>
            <person name="Gruntjes T."/>
            <person name="Otani S."/>
            <person name="Estevez J."/>
            <person name="da Costa R.R."/>
            <person name="Plunkett G.3rd."/>
            <person name="Perna N.T."/>
            <person name="Poulsen M."/>
        </authorList>
    </citation>
    <scope>NUCLEOTIDE SEQUENCE [LARGE SCALE GENOMIC DNA]</scope>
    <source>
        <strain evidence="2 3">12</strain>
    </source>
</reference>
<sequence length="177" mass="20307">MMHQVNFLPWRERRQRRCLRFWVLISVGSLLVMTLAWLMTRLTLENANHIAALHAAANRDLQQILAQREKPLRQALQQANNRQQWQARHARTQAWQPRLQAVAARFPEQAWLTELTWQNTTLTLNGQTTAFTALADLNDALRELPGLKPAKAGKTGRDAQGRWQFTLRLEGADAATP</sequence>
<dbReference type="PATRIC" id="fig|379893.4.peg.1087"/>
<evidence type="ECO:0008006" key="4">
    <source>
        <dbReference type="Google" id="ProtNLM"/>
    </source>
</evidence>
<dbReference type="Proteomes" id="UP000037393">
    <property type="component" value="Unassembled WGS sequence"/>
</dbReference>
<name>A0A0L0GN69_9ENTR</name>
<protein>
    <recommendedName>
        <fullName evidence="4">Pilus assembly protein PilN</fullName>
    </recommendedName>
</protein>